<keyword evidence="8" id="KW-0539">Nucleus</keyword>
<feature type="region of interest" description="Disordered" evidence="9">
    <location>
        <begin position="130"/>
        <end position="200"/>
    </location>
</feature>
<dbReference type="InterPro" id="IPR025750">
    <property type="entry name" value="DPF1-3_N"/>
</dbReference>
<dbReference type="Pfam" id="PF14051">
    <property type="entry name" value="DPF1-3_N"/>
    <property type="match status" value="1"/>
</dbReference>
<dbReference type="GeneTree" id="ENSGT00940000160692"/>
<keyword evidence="6" id="KW-0805">Transcription regulation</keyword>
<proteinExistence type="predicted"/>
<evidence type="ECO:0000259" key="10">
    <source>
        <dbReference type="Pfam" id="PF14051"/>
    </source>
</evidence>
<evidence type="ECO:0000256" key="5">
    <source>
        <dbReference type="ARBA" id="ARBA00022833"/>
    </source>
</evidence>
<dbReference type="Ensembl" id="ENSFCTT00005023354.1">
    <property type="protein sequence ID" value="ENSFCTP00005015241.1"/>
    <property type="gene ID" value="ENSFCTG00005008355.1"/>
</dbReference>
<evidence type="ECO:0000313" key="11">
    <source>
        <dbReference type="Ensembl" id="ENSFCTP00005015241.1"/>
    </source>
</evidence>
<keyword evidence="7" id="KW-0804">Transcription</keyword>
<keyword evidence="12" id="KW-1185">Reference proteome</keyword>
<reference evidence="11" key="2">
    <citation type="submission" date="2025-08" db="UniProtKB">
        <authorList>
            <consortium name="Ensembl"/>
        </authorList>
    </citation>
    <scope>IDENTIFICATION</scope>
    <source>
        <strain evidence="11">breed Abyssinian</strain>
    </source>
</reference>
<evidence type="ECO:0000256" key="7">
    <source>
        <dbReference type="ARBA" id="ARBA00023163"/>
    </source>
</evidence>
<gene>
    <name evidence="11" type="primary">DPF1</name>
</gene>
<feature type="compositionally biased region" description="Basic residues" evidence="9">
    <location>
        <begin position="178"/>
        <end position="190"/>
    </location>
</feature>
<name>A0ABI7WY86_FELCA</name>
<reference evidence="11" key="3">
    <citation type="submission" date="2025-09" db="UniProtKB">
        <authorList>
            <consortium name="Ensembl"/>
        </authorList>
    </citation>
    <scope>IDENTIFICATION</scope>
    <source>
        <strain evidence="11">breed Abyssinian</strain>
    </source>
</reference>
<dbReference type="Proteomes" id="UP000823872">
    <property type="component" value="Chromosome E2"/>
</dbReference>
<evidence type="ECO:0000256" key="6">
    <source>
        <dbReference type="ARBA" id="ARBA00023015"/>
    </source>
</evidence>
<accession>A0ABI7WY86</accession>
<evidence type="ECO:0000256" key="4">
    <source>
        <dbReference type="ARBA" id="ARBA00022771"/>
    </source>
</evidence>
<comment type="subcellular location">
    <subcellularLocation>
        <location evidence="1">Nucleus</location>
    </subcellularLocation>
</comment>
<evidence type="ECO:0000256" key="9">
    <source>
        <dbReference type="SAM" id="MobiDB-lite"/>
    </source>
</evidence>
<evidence type="ECO:0000256" key="8">
    <source>
        <dbReference type="ARBA" id="ARBA00023242"/>
    </source>
</evidence>
<evidence type="ECO:0000256" key="2">
    <source>
        <dbReference type="ARBA" id="ARBA00022723"/>
    </source>
</evidence>
<sequence length="234" mass="26153">MATVIPGPLSLGEDFYREAIEHCRSYNARLCAERSLRLPFLDSQTGVAQNNCYIWMEKTHRGPGLAPGQIYTYPARCWRKKRRLNILEDPRLRPCEYKIDCEAPLKKEGGLPEGPVLEALLCAETGEKKIETGQGSATTTPTPTWLRRRGRRTPSATPCPSTGKTTINSFTKNWPGSLRHRGNTQPRRRPMALSSPTATVTSAWVAPRRRGVPRTSSPVLTVGDQDTPHVYSLR</sequence>
<dbReference type="PANTHER" id="PTHR45888">
    <property type="entry name" value="HL01030P-RELATED"/>
    <property type="match status" value="1"/>
</dbReference>
<keyword evidence="2" id="KW-0479">Metal-binding</keyword>
<keyword evidence="3" id="KW-0677">Repeat</keyword>
<keyword evidence="4" id="KW-0863">Zinc-finger</keyword>
<feature type="domain" description="DPF1-3 N-terminal" evidence="10">
    <location>
        <begin position="13"/>
        <end position="83"/>
    </location>
</feature>
<evidence type="ECO:0000313" key="12">
    <source>
        <dbReference type="Proteomes" id="UP000823872"/>
    </source>
</evidence>
<feature type="compositionally biased region" description="Polar residues" evidence="9">
    <location>
        <begin position="155"/>
        <end position="174"/>
    </location>
</feature>
<reference evidence="11 12" key="1">
    <citation type="submission" date="2021-02" db="EMBL/GenBank/DDBJ databases">
        <title>Safari Cat Assemblies.</title>
        <authorList>
            <person name="Bredemeyer K.R."/>
            <person name="Murphy W.J."/>
        </authorList>
    </citation>
    <scope>NUCLEOTIDE SEQUENCE [LARGE SCALE GENOMIC DNA]</scope>
</reference>
<evidence type="ECO:0000256" key="3">
    <source>
        <dbReference type="ARBA" id="ARBA00022737"/>
    </source>
</evidence>
<keyword evidence="5" id="KW-0862">Zinc</keyword>
<dbReference type="PANTHER" id="PTHR45888:SF14">
    <property type="entry name" value="ZINC FINGER PROTEIN NEURO-D4"/>
    <property type="match status" value="1"/>
</dbReference>
<organism evidence="11 12">
    <name type="scientific">Felis catus</name>
    <name type="common">Cat</name>
    <name type="synonym">Felis silvestris catus</name>
    <dbReference type="NCBI Taxonomy" id="9685"/>
    <lineage>
        <taxon>Eukaryota</taxon>
        <taxon>Metazoa</taxon>
        <taxon>Chordata</taxon>
        <taxon>Craniata</taxon>
        <taxon>Vertebrata</taxon>
        <taxon>Euteleostomi</taxon>
        <taxon>Mammalia</taxon>
        <taxon>Eutheria</taxon>
        <taxon>Laurasiatheria</taxon>
        <taxon>Carnivora</taxon>
        <taxon>Feliformia</taxon>
        <taxon>Felidae</taxon>
        <taxon>Felinae</taxon>
        <taxon>Felis</taxon>
    </lineage>
</organism>
<protein>
    <recommendedName>
        <fullName evidence="10">DPF1-3 N-terminal domain-containing protein</fullName>
    </recommendedName>
</protein>
<evidence type="ECO:0000256" key="1">
    <source>
        <dbReference type="ARBA" id="ARBA00004123"/>
    </source>
</evidence>